<dbReference type="InterPro" id="IPR001930">
    <property type="entry name" value="Peptidase_M1"/>
</dbReference>
<evidence type="ECO:0000256" key="13">
    <source>
        <dbReference type="SAM" id="SignalP"/>
    </source>
</evidence>
<evidence type="ECO:0000259" key="15">
    <source>
        <dbReference type="Pfam" id="PF17900"/>
    </source>
</evidence>
<sequence length="467" mass="51667">MRLTRWLVAAVVVLSGPALVPAAAQAPSASLAGSPGLGDSYFPKDGNGGYDVAHYDVTLGYDPADHQLTGSTRIDAAATQPLTAFNLDYSGPPVRTVRVNNTPAGFEWQKPHELVVHPALPLLPGLPFTVTVDYAGTAPDTRGEGWTYAPTGGAFATGQPHSASTWYPLNDSPRDKATFTLHATVPQEWQVMSGGTRVRDDVRDGFRTVSWEQRHPVIGYLTTVAIDRFEYLEQRRANGTPLLSAFAPGAEKLRQYEEKLPQVLDFTEGLYGPYPFESGGGIFLSAEIPFSLETQTRPIYASWADLNTVVHETAHQWWGDSVSVQNWSDICLNECVASYTADYLWPERTGGVDVDAEYRDTIREMLAKPKFWEVPLQDPGREKMFTSVYYRGPLFMHALRKQLGDSVFFDALREFATIHAYGNASMPEFRAFIQSKSPTDLTGFLDAWLRGTTPPPDRYLYPGSLRG</sequence>
<comment type="catalytic activity">
    <reaction evidence="1">
        <text>Release of an N-terminal amino acid, Xaa-|-Yaa- from a peptide, amide or arylamide. Xaa is preferably Ala, but may be most amino acids including Pro (slow action). When a terminal hydrophobic residue is followed by a prolyl residue, the two may be released as an intact Xaa-Pro dipeptide.</text>
        <dbReference type="EC" id="3.4.11.2"/>
    </reaction>
</comment>
<dbReference type="EMBL" id="BMMH01000008">
    <property type="protein sequence ID" value="GGL21447.1"/>
    <property type="molecule type" value="Genomic_DNA"/>
</dbReference>
<proteinExistence type="inferred from homology"/>
<dbReference type="SUPFAM" id="SSF55486">
    <property type="entry name" value="Metalloproteases ('zincins'), catalytic domain"/>
    <property type="match status" value="1"/>
</dbReference>
<dbReference type="InterPro" id="IPR014782">
    <property type="entry name" value="Peptidase_M1_dom"/>
</dbReference>
<comment type="cofactor">
    <cofactor evidence="2">
        <name>Zn(2+)</name>
        <dbReference type="ChEBI" id="CHEBI:29105"/>
    </cofactor>
</comment>
<feature type="signal peptide" evidence="13">
    <location>
        <begin position="1"/>
        <end position="22"/>
    </location>
</feature>
<evidence type="ECO:0000256" key="7">
    <source>
        <dbReference type="ARBA" id="ARBA00022723"/>
    </source>
</evidence>
<evidence type="ECO:0000313" key="17">
    <source>
        <dbReference type="Proteomes" id="UP000638263"/>
    </source>
</evidence>
<dbReference type="GO" id="GO:0008237">
    <property type="term" value="F:metallopeptidase activity"/>
    <property type="evidence" value="ECO:0007669"/>
    <property type="project" value="UniProtKB-KW"/>
</dbReference>
<dbReference type="Pfam" id="PF17900">
    <property type="entry name" value="Peptidase_M1_N"/>
    <property type="match status" value="1"/>
</dbReference>
<dbReference type="EC" id="3.4.11.2" evidence="4"/>
<dbReference type="GO" id="GO:0006508">
    <property type="term" value="P:proteolysis"/>
    <property type="evidence" value="ECO:0007669"/>
    <property type="project" value="UniProtKB-KW"/>
</dbReference>
<dbReference type="Gene3D" id="1.10.390.10">
    <property type="entry name" value="Neutral Protease Domain 2"/>
    <property type="match status" value="1"/>
</dbReference>
<gene>
    <name evidence="16" type="ORF">GCM10011588_40450</name>
</gene>
<evidence type="ECO:0000256" key="3">
    <source>
        <dbReference type="ARBA" id="ARBA00010136"/>
    </source>
</evidence>
<evidence type="ECO:0000256" key="4">
    <source>
        <dbReference type="ARBA" id="ARBA00012564"/>
    </source>
</evidence>
<keyword evidence="6" id="KW-0645">Protease</keyword>
<evidence type="ECO:0000256" key="2">
    <source>
        <dbReference type="ARBA" id="ARBA00001947"/>
    </source>
</evidence>
<keyword evidence="13" id="KW-0732">Signal</keyword>
<evidence type="ECO:0000256" key="1">
    <source>
        <dbReference type="ARBA" id="ARBA00000098"/>
    </source>
</evidence>
<dbReference type="InterPro" id="IPR050344">
    <property type="entry name" value="Peptidase_M1_aminopeptidases"/>
</dbReference>
<keyword evidence="7" id="KW-0479">Metal-binding</keyword>
<evidence type="ECO:0000256" key="8">
    <source>
        <dbReference type="ARBA" id="ARBA00022801"/>
    </source>
</evidence>
<keyword evidence="9" id="KW-0862">Zinc</keyword>
<accession>A0A917RSV7</accession>
<comment type="similarity">
    <text evidence="3">Belongs to the peptidase M1 family.</text>
</comment>
<dbReference type="RefSeq" id="WP_058853821.1">
    <property type="nucleotide sequence ID" value="NZ_BMMH01000008.1"/>
</dbReference>
<evidence type="ECO:0000256" key="10">
    <source>
        <dbReference type="ARBA" id="ARBA00023049"/>
    </source>
</evidence>
<evidence type="ECO:0000313" key="16">
    <source>
        <dbReference type="EMBL" id="GGL21447.1"/>
    </source>
</evidence>
<dbReference type="Proteomes" id="UP000638263">
    <property type="component" value="Unassembled WGS sequence"/>
</dbReference>
<evidence type="ECO:0000256" key="12">
    <source>
        <dbReference type="ARBA" id="ARBA00031533"/>
    </source>
</evidence>
<organism evidence="16 17">
    <name type="scientific">Nocardia jinanensis</name>
    <dbReference type="NCBI Taxonomy" id="382504"/>
    <lineage>
        <taxon>Bacteria</taxon>
        <taxon>Bacillati</taxon>
        <taxon>Actinomycetota</taxon>
        <taxon>Actinomycetes</taxon>
        <taxon>Mycobacteriales</taxon>
        <taxon>Nocardiaceae</taxon>
        <taxon>Nocardia</taxon>
    </lineage>
</organism>
<dbReference type="InterPro" id="IPR042097">
    <property type="entry name" value="Aminopeptidase_N-like_N_sf"/>
</dbReference>
<feature type="domain" description="Aminopeptidase N-like N-terminal" evidence="15">
    <location>
        <begin position="54"/>
        <end position="221"/>
    </location>
</feature>
<dbReference type="InterPro" id="IPR045357">
    <property type="entry name" value="Aminopeptidase_N-like_N"/>
</dbReference>
<evidence type="ECO:0000256" key="9">
    <source>
        <dbReference type="ARBA" id="ARBA00022833"/>
    </source>
</evidence>
<evidence type="ECO:0000256" key="5">
    <source>
        <dbReference type="ARBA" id="ARBA00015611"/>
    </source>
</evidence>
<keyword evidence="17" id="KW-1185">Reference proteome</keyword>
<keyword evidence="8" id="KW-0378">Hydrolase</keyword>
<dbReference type="Gene3D" id="2.60.40.1730">
    <property type="entry name" value="tricorn interacting facor f3 domain"/>
    <property type="match status" value="1"/>
</dbReference>
<dbReference type="PANTHER" id="PTHR11533">
    <property type="entry name" value="PROTEASE M1 ZINC METALLOPROTEASE"/>
    <property type="match status" value="1"/>
</dbReference>
<evidence type="ECO:0000259" key="14">
    <source>
        <dbReference type="Pfam" id="PF01433"/>
    </source>
</evidence>
<dbReference type="Pfam" id="PF01433">
    <property type="entry name" value="Peptidase_M1"/>
    <property type="match status" value="1"/>
</dbReference>
<dbReference type="SUPFAM" id="SSF63737">
    <property type="entry name" value="Leukotriene A4 hydrolase N-terminal domain"/>
    <property type="match status" value="1"/>
</dbReference>
<name>A0A917RSV7_9NOCA</name>
<reference evidence="16" key="1">
    <citation type="journal article" date="2014" name="Int. J. Syst. Evol. Microbiol.">
        <title>Complete genome sequence of Corynebacterium casei LMG S-19264T (=DSM 44701T), isolated from a smear-ripened cheese.</title>
        <authorList>
            <consortium name="US DOE Joint Genome Institute (JGI-PGF)"/>
            <person name="Walter F."/>
            <person name="Albersmeier A."/>
            <person name="Kalinowski J."/>
            <person name="Ruckert C."/>
        </authorList>
    </citation>
    <scope>NUCLEOTIDE SEQUENCE</scope>
    <source>
        <strain evidence="16">CGMCC 4.3508</strain>
    </source>
</reference>
<dbReference type="GO" id="GO:0008270">
    <property type="term" value="F:zinc ion binding"/>
    <property type="evidence" value="ECO:0007669"/>
    <property type="project" value="InterPro"/>
</dbReference>
<evidence type="ECO:0000256" key="11">
    <source>
        <dbReference type="ARBA" id="ARBA00029811"/>
    </source>
</evidence>
<dbReference type="GO" id="GO:0016285">
    <property type="term" value="F:alanyl aminopeptidase activity"/>
    <property type="evidence" value="ECO:0007669"/>
    <property type="project" value="UniProtKB-EC"/>
</dbReference>
<dbReference type="CDD" id="cd09603">
    <property type="entry name" value="M1_APN_like"/>
    <property type="match status" value="1"/>
</dbReference>
<dbReference type="InterPro" id="IPR027268">
    <property type="entry name" value="Peptidase_M4/M1_CTD_sf"/>
</dbReference>
<dbReference type="PRINTS" id="PR00756">
    <property type="entry name" value="ALADIPTASE"/>
</dbReference>
<reference evidence="16" key="2">
    <citation type="submission" date="2020-09" db="EMBL/GenBank/DDBJ databases">
        <authorList>
            <person name="Sun Q."/>
            <person name="Zhou Y."/>
        </authorList>
    </citation>
    <scope>NUCLEOTIDE SEQUENCE</scope>
    <source>
        <strain evidence="16">CGMCC 4.3508</strain>
    </source>
</reference>
<evidence type="ECO:0000256" key="6">
    <source>
        <dbReference type="ARBA" id="ARBA00022670"/>
    </source>
</evidence>
<feature type="chain" id="PRO_5038678999" description="Aminopeptidase N" evidence="13">
    <location>
        <begin position="23"/>
        <end position="467"/>
    </location>
</feature>
<comment type="caution">
    <text evidence="16">The sequence shown here is derived from an EMBL/GenBank/DDBJ whole genome shotgun (WGS) entry which is preliminary data.</text>
</comment>
<protein>
    <recommendedName>
        <fullName evidence="5">Aminopeptidase N</fullName>
        <ecNumber evidence="4">3.4.11.2</ecNumber>
    </recommendedName>
    <alternativeName>
        <fullName evidence="11">Alanine aminopeptidase</fullName>
    </alternativeName>
    <alternativeName>
        <fullName evidence="12">Lysyl aminopeptidase</fullName>
    </alternativeName>
</protein>
<feature type="domain" description="Peptidase M1 membrane alanine aminopeptidase" evidence="14">
    <location>
        <begin position="306"/>
        <end position="448"/>
    </location>
</feature>
<keyword evidence="10" id="KW-0482">Metalloprotease</keyword>
<dbReference type="AlphaFoldDB" id="A0A917RSV7"/>